<dbReference type="EMBL" id="MVGC01000256">
    <property type="protein sequence ID" value="RJE21045.1"/>
    <property type="molecule type" value="Genomic_DNA"/>
</dbReference>
<evidence type="ECO:0000313" key="1">
    <source>
        <dbReference type="EMBL" id="RJE21045.1"/>
    </source>
</evidence>
<keyword evidence="2" id="KW-1185">Reference proteome</keyword>
<dbReference type="AlphaFoldDB" id="A0A3A2ZSU2"/>
<organism evidence="1 2">
    <name type="scientific">Aspergillus sclerotialis</name>
    <dbReference type="NCBI Taxonomy" id="2070753"/>
    <lineage>
        <taxon>Eukaryota</taxon>
        <taxon>Fungi</taxon>
        <taxon>Dikarya</taxon>
        <taxon>Ascomycota</taxon>
        <taxon>Pezizomycotina</taxon>
        <taxon>Eurotiomycetes</taxon>
        <taxon>Eurotiomycetidae</taxon>
        <taxon>Eurotiales</taxon>
        <taxon>Aspergillaceae</taxon>
        <taxon>Aspergillus</taxon>
        <taxon>Aspergillus subgen. Polypaecilum</taxon>
    </lineage>
</organism>
<dbReference type="Proteomes" id="UP000266188">
    <property type="component" value="Unassembled WGS sequence"/>
</dbReference>
<proteinExistence type="predicted"/>
<protein>
    <submittedName>
        <fullName evidence="1">Uncharacterized protein</fullName>
    </submittedName>
</protein>
<sequence>MSTKVSDDSARHTVIPKPLCSTSYFLAVWYPEMKWTTLLVQGRSAGLEEQAGSEMDSDSEEVLVDQAIQRSRGSILLEM</sequence>
<comment type="caution">
    <text evidence="1">The sequence shown here is derived from an EMBL/GenBank/DDBJ whole genome shotgun (WGS) entry which is preliminary data.</text>
</comment>
<gene>
    <name evidence="1" type="ORF">PHISCL_06616</name>
</gene>
<accession>A0A3A2ZSU2</accession>
<reference evidence="2" key="1">
    <citation type="submission" date="2017-02" db="EMBL/GenBank/DDBJ databases">
        <authorList>
            <person name="Tafer H."/>
            <person name="Lopandic K."/>
        </authorList>
    </citation>
    <scope>NUCLEOTIDE SEQUENCE [LARGE SCALE GENOMIC DNA]</scope>
    <source>
        <strain evidence="2">CBS 366.77</strain>
    </source>
</reference>
<name>A0A3A2ZSU2_9EURO</name>
<evidence type="ECO:0000313" key="2">
    <source>
        <dbReference type="Proteomes" id="UP000266188"/>
    </source>
</evidence>